<sequence length="326" mass="37257">MNLTLALPSLNRQKDETLPPLQLPAFNQILRYGLLHKQEMKPSDFYRRHLWKGSLLTQIKEMTGIPPHQAAAFASPIWQQMGLHQVSVVSGEHLQITKEEAARLCLELSEFYSKEGWHFLPVRPDFWLITLPSESDWGIAPVLDIYGQIGSADQADGKDALQWLGMQTEIQMWLHQHPLNAVRTQNDTPTINGLWLWQDLTGLRSADFVASDSIWAQFSDDPCLDVPYDFQAWLDAVAESGIHPANPVIFLDDLAVTEQTGDIQTYQEILESWETRWFAPLWQAVSQGRLKNLSISTDGENGGTLHITPFSKWKFWHPKKTFTGRW</sequence>
<evidence type="ECO:0000313" key="2">
    <source>
        <dbReference type="Proteomes" id="UP000004982"/>
    </source>
</evidence>
<dbReference type="EMBL" id="AFQE01000025">
    <property type="protein sequence ID" value="EGQ78002.1"/>
    <property type="molecule type" value="Genomic_DNA"/>
</dbReference>
<dbReference type="Proteomes" id="UP000004982">
    <property type="component" value="Unassembled WGS sequence"/>
</dbReference>
<dbReference type="AlphaFoldDB" id="A0AA36UKZ6"/>
<dbReference type="RefSeq" id="WP_003776563.1">
    <property type="nucleotide sequence ID" value="NZ_CP094241.1"/>
</dbReference>
<proteinExistence type="predicted"/>
<organism evidence="1 2">
    <name type="scientific">Neisseria macacae ATCC 33926</name>
    <dbReference type="NCBI Taxonomy" id="997348"/>
    <lineage>
        <taxon>Bacteria</taxon>
        <taxon>Pseudomonadati</taxon>
        <taxon>Pseudomonadota</taxon>
        <taxon>Betaproteobacteria</taxon>
        <taxon>Neisseriales</taxon>
        <taxon>Neisseriaceae</taxon>
        <taxon>Neisseria</taxon>
    </lineage>
</organism>
<name>A0AA36UKZ6_9NEIS</name>
<gene>
    <name evidence="1" type="ORF">HMPREF9418_0491</name>
</gene>
<dbReference type="InterPro" id="IPR016631">
    <property type="entry name" value="Regulatory_RpfE"/>
</dbReference>
<evidence type="ECO:0008006" key="3">
    <source>
        <dbReference type="Google" id="ProtNLM"/>
    </source>
</evidence>
<accession>A0AA36UKZ6</accession>
<dbReference type="PIRSF" id="PIRSF015283">
    <property type="entry name" value="Regulatory_RpfE"/>
    <property type="match status" value="1"/>
</dbReference>
<protein>
    <recommendedName>
        <fullName evidence="3">Regulatory protein, RpfE type</fullName>
    </recommendedName>
</protein>
<comment type="caution">
    <text evidence="1">The sequence shown here is derived from an EMBL/GenBank/DDBJ whole genome shotgun (WGS) entry which is preliminary data.</text>
</comment>
<reference evidence="1 2" key="1">
    <citation type="submission" date="2011-05" db="EMBL/GenBank/DDBJ databases">
        <authorList>
            <person name="Muzny D."/>
            <person name="Qin X."/>
            <person name="Deng J."/>
            <person name="Jiang H."/>
            <person name="Liu Y."/>
            <person name="Qu J."/>
            <person name="Song X.-Z."/>
            <person name="Zhang L."/>
            <person name="Thornton R."/>
            <person name="Coyle M."/>
            <person name="Francisco L."/>
            <person name="Jackson L."/>
            <person name="Javaid M."/>
            <person name="Korchina V."/>
            <person name="Kovar C."/>
            <person name="Mata R."/>
            <person name="Mathew T."/>
            <person name="Ngo R."/>
            <person name="Nguyen L."/>
            <person name="Nguyen N."/>
            <person name="Okwuonu G."/>
            <person name="Ongeri F."/>
            <person name="Pham C."/>
            <person name="Simmons D."/>
            <person name="Wilczek-Boney K."/>
            <person name="Hale W."/>
            <person name="Jakkamsetti A."/>
            <person name="Pham P."/>
            <person name="Ruth R."/>
            <person name="San Lucas F."/>
            <person name="Warren J."/>
            <person name="Zhang J."/>
            <person name="Zhao Z."/>
            <person name="Zhou C."/>
            <person name="Zhu D."/>
            <person name="Lee S."/>
            <person name="Bess C."/>
            <person name="Blankenburg K."/>
            <person name="Forbes L."/>
            <person name="Fu Q."/>
            <person name="Gubbala S."/>
            <person name="Hirani K."/>
            <person name="Jayaseelan J.C."/>
            <person name="Lara F."/>
            <person name="Munidasa M."/>
            <person name="Palculict T."/>
            <person name="Patil S."/>
            <person name="Pu L.-L."/>
            <person name="Saada N."/>
            <person name="Tang L."/>
            <person name="Weissenberger G."/>
            <person name="Zhu Y."/>
            <person name="Hemphill L."/>
            <person name="Shang Y."/>
            <person name="Youmans B."/>
            <person name="Ayvaz T."/>
            <person name="Ross M."/>
            <person name="Santibanez J."/>
            <person name="Aqrawi P."/>
            <person name="Gross S."/>
            <person name="Joshi V."/>
            <person name="Fowler G."/>
            <person name="Nazareth L."/>
            <person name="Reid J."/>
            <person name="Worley K."/>
            <person name="Petrosino J."/>
            <person name="Highlander S."/>
            <person name="Gibbs R."/>
        </authorList>
    </citation>
    <scope>NUCLEOTIDE SEQUENCE [LARGE SCALE GENOMIC DNA]</scope>
    <source>
        <strain evidence="1 2">ATCC 33926</strain>
    </source>
</reference>
<evidence type="ECO:0000313" key="1">
    <source>
        <dbReference type="EMBL" id="EGQ78002.1"/>
    </source>
</evidence>